<dbReference type="EMBL" id="JANPWB010000014">
    <property type="protein sequence ID" value="KAJ1100282.1"/>
    <property type="molecule type" value="Genomic_DNA"/>
</dbReference>
<feature type="compositionally biased region" description="Basic and acidic residues" evidence="1">
    <location>
        <begin position="159"/>
        <end position="173"/>
    </location>
</feature>
<name>A0AAV7M9T1_PLEWA</name>
<protein>
    <submittedName>
        <fullName evidence="2">Uncharacterized protein</fullName>
    </submittedName>
</protein>
<evidence type="ECO:0000256" key="1">
    <source>
        <dbReference type="SAM" id="MobiDB-lite"/>
    </source>
</evidence>
<evidence type="ECO:0000313" key="2">
    <source>
        <dbReference type="EMBL" id="KAJ1100282.1"/>
    </source>
</evidence>
<gene>
    <name evidence="2" type="ORF">NDU88_005368</name>
</gene>
<organism evidence="2 3">
    <name type="scientific">Pleurodeles waltl</name>
    <name type="common">Iberian ribbed newt</name>
    <dbReference type="NCBI Taxonomy" id="8319"/>
    <lineage>
        <taxon>Eukaryota</taxon>
        <taxon>Metazoa</taxon>
        <taxon>Chordata</taxon>
        <taxon>Craniata</taxon>
        <taxon>Vertebrata</taxon>
        <taxon>Euteleostomi</taxon>
        <taxon>Amphibia</taxon>
        <taxon>Batrachia</taxon>
        <taxon>Caudata</taxon>
        <taxon>Salamandroidea</taxon>
        <taxon>Salamandridae</taxon>
        <taxon>Pleurodelinae</taxon>
        <taxon>Pleurodeles</taxon>
    </lineage>
</organism>
<feature type="compositionally biased region" description="Basic and acidic residues" evidence="1">
    <location>
        <begin position="33"/>
        <end position="48"/>
    </location>
</feature>
<evidence type="ECO:0000313" key="3">
    <source>
        <dbReference type="Proteomes" id="UP001066276"/>
    </source>
</evidence>
<keyword evidence="3" id="KW-1185">Reference proteome</keyword>
<comment type="caution">
    <text evidence="2">The sequence shown here is derived from an EMBL/GenBank/DDBJ whole genome shotgun (WGS) entry which is preliminary data.</text>
</comment>
<feature type="region of interest" description="Disordered" evidence="1">
    <location>
        <begin position="25"/>
        <end position="49"/>
    </location>
</feature>
<accession>A0AAV7M9T1</accession>
<sequence>MASSPNLEHIIADRRTAPQVVAAELGPPLDATDNEKEPHISSSDKDTVQKATAPVGCAVLLVGPSPTQNNERWNNYHFQEPPGSMELDRTPPEHNAAQALSAFHSPVHLQGVTPGKPRATILSPLTMASSPNLEHIIADRRTAPQVVAAELGPPLDATDNEKEPHISSSDKDTVQSQDYLRAFPSPPLVTMQAADTII</sequence>
<dbReference type="AlphaFoldDB" id="A0AAV7M9T1"/>
<feature type="region of interest" description="Disordered" evidence="1">
    <location>
        <begin position="153"/>
        <end position="181"/>
    </location>
</feature>
<dbReference type="Proteomes" id="UP001066276">
    <property type="component" value="Chromosome 10"/>
</dbReference>
<proteinExistence type="predicted"/>
<reference evidence="2" key="1">
    <citation type="journal article" date="2022" name="bioRxiv">
        <title>Sequencing and chromosome-scale assembly of the giantPleurodeles waltlgenome.</title>
        <authorList>
            <person name="Brown T."/>
            <person name="Elewa A."/>
            <person name="Iarovenko S."/>
            <person name="Subramanian E."/>
            <person name="Araus A.J."/>
            <person name="Petzold A."/>
            <person name="Susuki M."/>
            <person name="Suzuki K.-i.T."/>
            <person name="Hayashi T."/>
            <person name="Toyoda A."/>
            <person name="Oliveira C."/>
            <person name="Osipova E."/>
            <person name="Leigh N.D."/>
            <person name="Simon A."/>
            <person name="Yun M.H."/>
        </authorList>
    </citation>
    <scope>NUCLEOTIDE SEQUENCE</scope>
    <source>
        <strain evidence="2">20211129_DDA</strain>
        <tissue evidence="2">Liver</tissue>
    </source>
</reference>